<dbReference type="SUPFAM" id="SSF51445">
    <property type="entry name" value="(Trans)glycosidases"/>
    <property type="match status" value="1"/>
</dbReference>
<dbReference type="InterPro" id="IPR017853">
    <property type="entry name" value="GH"/>
</dbReference>
<evidence type="ECO:0000313" key="5">
    <source>
        <dbReference type="Proteomes" id="UP001500192"/>
    </source>
</evidence>
<comment type="similarity">
    <text evidence="1">Belongs to the glycosyl hydrolase 20 family.</text>
</comment>
<keyword evidence="5" id="KW-1185">Reference proteome</keyword>
<dbReference type="Gene3D" id="3.30.379.10">
    <property type="entry name" value="Chitobiase/beta-hexosaminidase domain 2-like"/>
    <property type="match status" value="1"/>
</dbReference>
<evidence type="ECO:0000259" key="3">
    <source>
        <dbReference type="Pfam" id="PF00728"/>
    </source>
</evidence>
<evidence type="ECO:0000256" key="2">
    <source>
        <dbReference type="ARBA" id="ARBA00022801"/>
    </source>
</evidence>
<evidence type="ECO:0000313" key="4">
    <source>
        <dbReference type="EMBL" id="GAA5152047.1"/>
    </source>
</evidence>
<keyword evidence="2" id="KW-0378">Hydrolase</keyword>
<dbReference type="InterPro" id="IPR015883">
    <property type="entry name" value="Glyco_hydro_20_cat"/>
</dbReference>
<proteinExistence type="inferred from homology"/>
<dbReference type="InterPro" id="IPR029018">
    <property type="entry name" value="Hex-like_dom2"/>
</dbReference>
<organism evidence="4 5">
    <name type="scientific">Amycolatopsis dongchuanensis</name>
    <dbReference type="NCBI Taxonomy" id="1070866"/>
    <lineage>
        <taxon>Bacteria</taxon>
        <taxon>Bacillati</taxon>
        <taxon>Actinomycetota</taxon>
        <taxon>Actinomycetes</taxon>
        <taxon>Pseudonocardiales</taxon>
        <taxon>Pseudonocardiaceae</taxon>
        <taxon>Amycolatopsis</taxon>
    </lineage>
</organism>
<dbReference type="PANTHER" id="PTHR21040">
    <property type="entry name" value="BCDNA.GH04120"/>
    <property type="match status" value="1"/>
</dbReference>
<dbReference type="PANTHER" id="PTHR21040:SF8">
    <property type="entry name" value="BCDNA.GH04120"/>
    <property type="match status" value="1"/>
</dbReference>
<dbReference type="EMBL" id="BAABIB010000008">
    <property type="protein sequence ID" value="GAA5152047.1"/>
    <property type="molecule type" value="Genomic_DNA"/>
</dbReference>
<name>A0ABP9PTQ3_9PSEU</name>
<accession>A0ABP9PTQ3</accession>
<evidence type="ECO:0000256" key="1">
    <source>
        <dbReference type="ARBA" id="ARBA00006285"/>
    </source>
</evidence>
<reference evidence="5" key="1">
    <citation type="journal article" date="2019" name="Int. J. Syst. Evol. Microbiol.">
        <title>The Global Catalogue of Microorganisms (GCM) 10K type strain sequencing project: providing services to taxonomists for standard genome sequencing and annotation.</title>
        <authorList>
            <consortium name="The Broad Institute Genomics Platform"/>
            <consortium name="The Broad Institute Genome Sequencing Center for Infectious Disease"/>
            <person name="Wu L."/>
            <person name="Ma J."/>
        </authorList>
    </citation>
    <scope>NUCLEOTIDE SEQUENCE [LARGE SCALE GENOMIC DNA]</scope>
    <source>
        <strain evidence="5">JCM 18054</strain>
    </source>
</reference>
<feature type="domain" description="Glycoside hydrolase family 20 catalytic" evidence="3">
    <location>
        <begin position="177"/>
        <end position="334"/>
    </location>
</feature>
<gene>
    <name evidence="4" type="ORF">GCM10023214_03540</name>
</gene>
<dbReference type="Proteomes" id="UP001500192">
    <property type="component" value="Unassembled WGS sequence"/>
</dbReference>
<dbReference type="InterPro" id="IPR038901">
    <property type="entry name" value="HEXDC-like"/>
</dbReference>
<comment type="caution">
    <text evidence="4">The sequence shown here is derived from an EMBL/GenBank/DDBJ whole genome shotgun (WGS) entry which is preliminary data.</text>
</comment>
<sequence>MTRGDFPAPPPRAVFPEPGRFHAPPGSAVYCAATALPAGRRIAELTGLPLRTTASPGRIVVGADPGPGGLVVPDRPEGHAIAVTADRIELAANGDRALGYAAATLADRGLDCGRVVDFADLELRGAHLDLKGPMPAPGYLAGLMDRLGRWRLNTVLVEYEDKFPYSERLDLAGKDALDPDQLRDLLAAAQRNGIEVIPLVQCLGHKEYALQRPRYWDLAEDERHQQLCPSRPGSLKLVEAQLAEVLAAHPTARLVHIGGDEPWSLGRCADCRAFAAEHGRARLWTRYVRRVAELVVATGRRPVVWDDVLYSERDPSCVDELPPETVVMAWEYAAYRESTGHVRWGNPPQLVAAAGLRAAPDALPEFPEDGVLADLESLPEHEQRLLRAVKYDLDDRGGHPFPWLRGLTARGRTVIGASAARGADGEDVCAPRWGRRLRNIALWARHARAAGALGVVSTAWSAYSTVSPPTEPMACVESLLAASGHLYWNTATSKERLERALGPVWLALRWIERGEPHYLTAAQALLGRRPDGRLPVLLAEHARLSTDTERWAKAAAFHLCAGRQGPAGEWARDETRSGVGRTLVAWADWRTRFAAELRDDYAGAGAKQLAEIKSAEAVHRLRRLAEDLDAGGRG</sequence>
<dbReference type="Pfam" id="PF00728">
    <property type="entry name" value="Glyco_hydro_20"/>
    <property type="match status" value="1"/>
</dbReference>
<protein>
    <recommendedName>
        <fullName evidence="3">Glycoside hydrolase family 20 catalytic domain-containing protein</fullName>
    </recommendedName>
</protein>
<dbReference type="Gene3D" id="3.20.20.80">
    <property type="entry name" value="Glycosidases"/>
    <property type="match status" value="1"/>
</dbReference>